<accession>A0A2M7S8C1</accession>
<dbReference type="PANTHER" id="PTHR35810">
    <property type="entry name" value="CYTOPLASMIC PROTEIN-RELATED"/>
    <property type="match status" value="1"/>
</dbReference>
<organism evidence="1 2">
    <name type="scientific">Candidatus Desantisbacteria bacterium CG_4_10_14_0_8_um_filter_48_22</name>
    <dbReference type="NCBI Taxonomy" id="1974543"/>
    <lineage>
        <taxon>Bacteria</taxon>
        <taxon>Candidatus Desantisiibacteriota</taxon>
    </lineage>
</organism>
<evidence type="ECO:0000313" key="1">
    <source>
        <dbReference type="EMBL" id="PIZ15563.1"/>
    </source>
</evidence>
<dbReference type="PIRSF" id="PIRSF015268">
    <property type="entry name" value="Virulence_RhuM"/>
    <property type="match status" value="1"/>
</dbReference>
<gene>
    <name evidence="1" type="ORF">COY52_09475</name>
</gene>
<dbReference type="EMBL" id="PFMR01000254">
    <property type="protein sequence ID" value="PIZ15563.1"/>
    <property type="molecule type" value="Genomic_DNA"/>
</dbReference>
<dbReference type="PANTHER" id="PTHR35810:SF1">
    <property type="entry name" value="CYTOPLASMIC PROTEIN"/>
    <property type="match status" value="1"/>
</dbReference>
<protein>
    <submittedName>
        <fullName evidence="1">Cell filamentation protein Fic</fullName>
    </submittedName>
</protein>
<comment type="caution">
    <text evidence="1">The sequence shown here is derived from an EMBL/GenBank/DDBJ whole genome shotgun (WGS) entry which is preliminary data.</text>
</comment>
<dbReference type="Pfam" id="PF13310">
    <property type="entry name" value="Virulence_RhuM"/>
    <property type="match status" value="1"/>
</dbReference>
<dbReference type="AlphaFoldDB" id="A0A2M7S8C1"/>
<evidence type="ECO:0000313" key="2">
    <source>
        <dbReference type="Proteomes" id="UP000229307"/>
    </source>
</evidence>
<proteinExistence type="predicted"/>
<reference evidence="2" key="1">
    <citation type="submission" date="2017-09" db="EMBL/GenBank/DDBJ databases">
        <title>Depth-based differentiation of microbial function through sediment-hosted aquifers and enrichment of novel symbionts in the deep terrestrial subsurface.</title>
        <authorList>
            <person name="Probst A.J."/>
            <person name="Ladd B."/>
            <person name="Jarett J.K."/>
            <person name="Geller-Mcgrath D.E."/>
            <person name="Sieber C.M.K."/>
            <person name="Emerson J.B."/>
            <person name="Anantharaman K."/>
            <person name="Thomas B.C."/>
            <person name="Malmstrom R."/>
            <person name="Stieglmeier M."/>
            <person name="Klingl A."/>
            <person name="Woyke T."/>
            <person name="Ryan C.M."/>
            <person name="Banfield J.F."/>
        </authorList>
    </citation>
    <scope>NUCLEOTIDE SEQUENCE [LARGE SCALE GENOMIC DNA]</scope>
</reference>
<sequence>MKNKENKSDLIIYQTEDGKIKIDVRFQNETVWLTQQLMAELFQTTKQNISLHVQNIYEEGELMPKATVKEFLTVQIEGTRPVERKIDYYNLDVIISVGYRVKSLRGTQFRIWATQRLKEYIVKGFTLDDERLKQGGQKARYFQELLQRIRDIRSSERNFYQKVTDIYATSIDYREDNELTKEFFATVQNKMHYAVHGHTAAEIIIKRADSGKPLMGLTSFKGNYITAQDTRVAKNYLTENELKQLNLIVSLYLDFAELQATNGRLMKMADWIAKLDEFLKLSERKLLANAGSISAEQAAQKSEEEFEKYRKGRDKNYISDFDKIVKKIGDGRKKK</sequence>
<dbReference type="InterPro" id="IPR011204">
    <property type="entry name" value="Virulence_RhuM-like"/>
</dbReference>
<dbReference type="Proteomes" id="UP000229307">
    <property type="component" value="Unassembled WGS sequence"/>
</dbReference>
<name>A0A2M7S8C1_9BACT</name>